<dbReference type="RefSeq" id="WP_082136498.1">
    <property type="nucleotide sequence ID" value="NZ_CP049044.1"/>
</dbReference>
<dbReference type="EMBL" id="LT629795">
    <property type="protein sequence ID" value="SDU41901.1"/>
    <property type="molecule type" value="Genomic_DNA"/>
</dbReference>
<dbReference type="Pfam" id="PF13489">
    <property type="entry name" value="Methyltransf_23"/>
    <property type="match status" value="1"/>
</dbReference>
<dbReference type="GeneID" id="96622580"/>
<keyword evidence="2" id="KW-0808">Transferase</keyword>
<dbReference type="GO" id="GO:0032259">
    <property type="term" value="P:methylation"/>
    <property type="evidence" value="ECO:0007669"/>
    <property type="project" value="UniProtKB-KW"/>
</dbReference>
<protein>
    <submittedName>
        <fullName evidence="2">Methyltransferase domain-containing protein</fullName>
    </submittedName>
</protein>
<proteinExistence type="predicted"/>
<keyword evidence="2" id="KW-0489">Methyltransferase</keyword>
<evidence type="ECO:0000256" key="1">
    <source>
        <dbReference type="SAM" id="MobiDB-lite"/>
    </source>
</evidence>
<sequence length="222" mass="25085">MRYLVNGNHIRSENAAKPHTQKSKPVDDYLLYSGKTNSALDFGCGKLRYSDTLTKIATTVTFVDSQIQLSRRQVIRGEQTSVTEFVSKNYPNCKTIPFETIQNHQELYSLITCTNVLSAIPCKDTLNSVILTIKKLLSIDGIAVFINQHRSSYFKKFESGQKHLNGYIYSNKKSTSYYGIFNKAVTQDLLLEHGFEIVKSWCVGESTFVEARSPSEALFSEP</sequence>
<dbReference type="Proteomes" id="UP000182058">
    <property type="component" value="Chromosome I"/>
</dbReference>
<feature type="region of interest" description="Disordered" evidence="1">
    <location>
        <begin position="1"/>
        <end position="22"/>
    </location>
</feature>
<keyword evidence="3" id="KW-1185">Reference proteome</keyword>
<dbReference type="InterPro" id="IPR029063">
    <property type="entry name" value="SAM-dependent_MTases_sf"/>
</dbReference>
<name>A0ABY0VMA5_9PSED</name>
<evidence type="ECO:0000313" key="3">
    <source>
        <dbReference type="Proteomes" id="UP000182058"/>
    </source>
</evidence>
<evidence type="ECO:0000313" key="2">
    <source>
        <dbReference type="EMBL" id="SDU41901.1"/>
    </source>
</evidence>
<organism evidence="2 3">
    <name type="scientific">Pseudomonas psychrophila</name>
    <dbReference type="NCBI Taxonomy" id="122355"/>
    <lineage>
        <taxon>Bacteria</taxon>
        <taxon>Pseudomonadati</taxon>
        <taxon>Pseudomonadota</taxon>
        <taxon>Gammaproteobacteria</taxon>
        <taxon>Pseudomonadales</taxon>
        <taxon>Pseudomonadaceae</taxon>
        <taxon>Pseudomonas</taxon>
    </lineage>
</organism>
<accession>A0ABY0VMA5</accession>
<dbReference type="Gene3D" id="3.40.50.150">
    <property type="entry name" value="Vaccinia Virus protein VP39"/>
    <property type="match status" value="1"/>
</dbReference>
<dbReference type="SUPFAM" id="SSF53335">
    <property type="entry name" value="S-adenosyl-L-methionine-dependent methyltransferases"/>
    <property type="match status" value="1"/>
</dbReference>
<reference evidence="2 3" key="1">
    <citation type="submission" date="2016-10" db="EMBL/GenBank/DDBJ databases">
        <authorList>
            <person name="Varghese N."/>
            <person name="Submissions S."/>
        </authorList>
    </citation>
    <scope>NUCLEOTIDE SEQUENCE [LARGE SCALE GENOMIC DNA]</scope>
    <source>
        <strain evidence="2 3">BS3667</strain>
    </source>
</reference>
<gene>
    <name evidence="2" type="ORF">SAMN04490201_1523</name>
</gene>
<dbReference type="GO" id="GO:0008168">
    <property type="term" value="F:methyltransferase activity"/>
    <property type="evidence" value="ECO:0007669"/>
    <property type="project" value="UniProtKB-KW"/>
</dbReference>